<dbReference type="PANTHER" id="PTHR39639:SF1">
    <property type="entry name" value="DUF262 DOMAIN-CONTAINING PROTEIN"/>
    <property type="match status" value="1"/>
</dbReference>
<dbReference type="Pfam" id="PF03235">
    <property type="entry name" value="GmrSD_N"/>
    <property type="match status" value="1"/>
</dbReference>
<comment type="caution">
    <text evidence="2">The sequence shown here is derived from an EMBL/GenBank/DDBJ whole genome shotgun (WGS) entry which is preliminary data.</text>
</comment>
<reference evidence="2 3" key="1">
    <citation type="submission" date="2023-10" db="EMBL/GenBank/DDBJ databases">
        <title>Development of a sustainable strategy for remediation of hydrocarbon-contaminated territories based on the waste exchange concept.</title>
        <authorList>
            <person name="Krivoruchko A."/>
        </authorList>
    </citation>
    <scope>NUCLEOTIDE SEQUENCE [LARGE SCALE GENOMIC DNA]</scope>
    <source>
        <strain evidence="2 3">IEGM 1236</strain>
    </source>
</reference>
<evidence type="ECO:0000259" key="1">
    <source>
        <dbReference type="Pfam" id="PF03235"/>
    </source>
</evidence>
<dbReference type="PANTHER" id="PTHR39639">
    <property type="entry name" value="CHROMOSOME 16, WHOLE GENOME SHOTGUN SEQUENCE"/>
    <property type="match status" value="1"/>
</dbReference>
<sequence length="343" mass="39421">MIKRGTSFRRNPTTQSASWILDLHDSGKLDRDPPYQRKSVWNLPYRQFFIDSVVRNFPTQAIFLDLTIDPDAPSTYHVLDGKQRLTALIDFTKDEFAAPDSLDDLGLGGLYYSDFDRDAKLSILNYLFTVEIVSDTSNSELNEAFDRLNRNVQQLNRQELRHAQYSGVFITKMEEIASDPVWREVGVATASRIRRMQDVEYVSEFYIVCMDGVQDGKDYLDRAYANYDVEIPNEEQTDALYKKCVQYIEALNQEQNGLRGTRFTNIADFYSLWSAVCLELREGRSLPAPALAFQRLLDFSAEIANEETPESVRYIAAARQGSNKGPNRSVRMRTIAHRLFPED</sequence>
<organism evidence="2 3">
    <name type="scientific">Williamsia marianensis</name>
    <dbReference type="NCBI Taxonomy" id="85044"/>
    <lineage>
        <taxon>Bacteria</taxon>
        <taxon>Bacillati</taxon>
        <taxon>Actinomycetota</taxon>
        <taxon>Actinomycetes</taxon>
        <taxon>Mycobacteriales</taxon>
        <taxon>Nocardiaceae</taxon>
        <taxon>Williamsia</taxon>
    </lineage>
</organism>
<feature type="domain" description="GmrSD restriction endonucleases N-terminal" evidence="1">
    <location>
        <begin position="22"/>
        <end position="165"/>
    </location>
</feature>
<gene>
    <name evidence="2" type="ORF">R4198_12495</name>
</gene>
<proteinExistence type="predicted"/>
<dbReference type="RefSeq" id="WP_317713262.1">
    <property type="nucleotide sequence ID" value="NZ_JAWLUM010000002.1"/>
</dbReference>
<accession>A0ABU4EV71</accession>
<evidence type="ECO:0000313" key="2">
    <source>
        <dbReference type="EMBL" id="MDV7134517.1"/>
    </source>
</evidence>
<name>A0ABU4EV71_WILMA</name>
<keyword evidence="3" id="KW-1185">Reference proteome</keyword>
<evidence type="ECO:0000313" key="3">
    <source>
        <dbReference type="Proteomes" id="UP001185792"/>
    </source>
</evidence>
<dbReference type="Proteomes" id="UP001185792">
    <property type="component" value="Unassembled WGS sequence"/>
</dbReference>
<dbReference type="InterPro" id="IPR004919">
    <property type="entry name" value="GmrSD_N"/>
</dbReference>
<dbReference type="EMBL" id="JAWLUM010000002">
    <property type="protein sequence ID" value="MDV7134517.1"/>
    <property type="molecule type" value="Genomic_DNA"/>
</dbReference>
<protein>
    <submittedName>
        <fullName evidence="2">DUF262 domain-containing protein</fullName>
    </submittedName>
</protein>